<evidence type="ECO:0000256" key="1">
    <source>
        <dbReference type="SAM" id="Phobius"/>
    </source>
</evidence>
<feature type="transmembrane region" description="Helical" evidence="1">
    <location>
        <begin position="26"/>
        <end position="45"/>
    </location>
</feature>
<accession>A0A0B6F0N1</accession>
<sequence>MVDQDIQDALAFEEQQQAAAAKRPPIWVSLLVAAAYGAWFAYMWIQVDVHPLVLVGGLLLVVGLLVGLAFFYRSGVRDSMRQKVDPNAGRSVSWRYFAGVGFMILPTLFTPFVEGHVVASCIAGVLCAAAAFWTLHTRAMDRMPR</sequence>
<name>A0A0B6F0N1_9CORY</name>
<keyword evidence="1" id="KW-0472">Membrane</keyword>
<keyword evidence="1" id="KW-0812">Transmembrane</keyword>
<evidence type="ECO:0000313" key="2">
    <source>
        <dbReference type="EMBL" id="AJI78764.1"/>
    </source>
</evidence>
<dbReference type="RefSeq" id="WP_042530585.1">
    <property type="nucleotide sequence ID" value="NZ_CP010827.1"/>
</dbReference>
<evidence type="ECO:0000313" key="3">
    <source>
        <dbReference type="Proteomes" id="UP000031890"/>
    </source>
</evidence>
<proteinExistence type="predicted"/>
<reference evidence="2 3" key="1">
    <citation type="journal article" date="2015" name="Genome Announc.">
        <title>Complete Genome Sequence and Annotation of Corynebacterium singulare DSM 44357, Isolated from a Human Semen Specimen.</title>
        <authorList>
            <person name="Merten M."/>
            <person name="Brinkrolf K."/>
            <person name="Albersmeier A."/>
            <person name="Kutter Y."/>
            <person name="Ruckert C."/>
            <person name="Tauch A."/>
        </authorList>
    </citation>
    <scope>NUCLEOTIDE SEQUENCE [LARGE SCALE GENOMIC DNA]</scope>
    <source>
        <strain evidence="2">IBS B52218</strain>
    </source>
</reference>
<dbReference type="AlphaFoldDB" id="A0A0B6F0N1"/>
<feature type="transmembrane region" description="Helical" evidence="1">
    <location>
        <begin position="92"/>
        <end position="109"/>
    </location>
</feature>
<keyword evidence="1" id="KW-1133">Transmembrane helix</keyword>
<dbReference type="OrthoDB" id="4420638at2"/>
<protein>
    <submittedName>
        <fullName evidence="2">Uncharacterized protein</fullName>
    </submittedName>
</protein>
<organism evidence="2 3">
    <name type="scientific">Corynebacterium singulare</name>
    <dbReference type="NCBI Taxonomy" id="161899"/>
    <lineage>
        <taxon>Bacteria</taxon>
        <taxon>Bacillati</taxon>
        <taxon>Actinomycetota</taxon>
        <taxon>Actinomycetes</taxon>
        <taxon>Mycobacteriales</taxon>
        <taxon>Corynebacteriaceae</taxon>
        <taxon>Corynebacterium</taxon>
    </lineage>
</organism>
<dbReference type="EMBL" id="CP010827">
    <property type="protein sequence ID" value="AJI78764.1"/>
    <property type="molecule type" value="Genomic_DNA"/>
</dbReference>
<dbReference type="HOGENOM" id="CLU_1783629_0_0_11"/>
<dbReference type="STRING" id="161899.CSING_06145"/>
<feature type="transmembrane region" description="Helical" evidence="1">
    <location>
        <begin position="115"/>
        <end position="135"/>
    </location>
</feature>
<dbReference type="KEGG" id="csx:CSING_06145"/>
<gene>
    <name evidence="2" type="ORF">CSING_06145</name>
</gene>
<dbReference type="Proteomes" id="UP000031890">
    <property type="component" value="Chromosome"/>
</dbReference>
<feature type="transmembrane region" description="Helical" evidence="1">
    <location>
        <begin position="51"/>
        <end position="72"/>
    </location>
</feature>